<reference evidence="1" key="1">
    <citation type="submission" date="2022-06" db="EMBL/GenBank/DDBJ databases">
        <title>Genomic Encyclopedia of Archaeal and Bacterial Type Strains, Phase II (KMG-II): from individual species to whole genera.</title>
        <authorList>
            <person name="Goeker M."/>
        </authorList>
    </citation>
    <scope>NUCLEOTIDE SEQUENCE</scope>
    <source>
        <strain evidence="1">DSM 43935</strain>
    </source>
</reference>
<proteinExistence type="predicted"/>
<dbReference type="PANTHER" id="PTHR15394">
    <property type="entry name" value="SERINE HYDROLASE RBBP9"/>
    <property type="match status" value="1"/>
</dbReference>
<dbReference type="Proteomes" id="UP001206128">
    <property type="component" value="Unassembled WGS sequence"/>
</dbReference>
<evidence type="ECO:0000313" key="2">
    <source>
        <dbReference type="Proteomes" id="UP001206128"/>
    </source>
</evidence>
<dbReference type="InterPro" id="IPR010662">
    <property type="entry name" value="RBBP9/YdeN"/>
</dbReference>
<dbReference type="PANTHER" id="PTHR15394:SF3">
    <property type="entry name" value="SERINE HYDROLASE RBBP9"/>
    <property type="match status" value="1"/>
</dbReference>
<dbReference type="SUPFAM" id="SSF53474">
    <property type="entry name" value="alpha/beta-Hydrolases"/>
    <property type="match status" value="1"/>
</dbReference>
<dbReference type="EMBL" id="JAMTCK010000004">
    <property type="protein sequence ID" value="MCP2165091.1"/>
    <property type="molecule type" value="Genomic_DNA"/>
</dbReference>
<protein>
    <recommendedName>
        <fullName evidence="3">Hydrolase</fullName>
    </recommendedName>
</protein>
<gene>
    <name evidence="1" type="ORF">LX83_001940</name>
</gene>
<dbReference type="Gene3D" id="3.40.50.1820">
    <property type="entry name" value="alpha/beta hydrolase"/>
    <property type="match status" value="1"/>
</dbReference>
<dbReference type="Pfam" id="PF06821">
    <property type="entry name" value="Ser_hydrolase"/>
    <property type="match status" value="1"/>
</dbReference>
<comment type="caution">
    <text evidence="1">The sequence shown here is derived from an EMBL/GenBank/DDBJ whole genome shotgun (WGS) entry which is preliminary data.</text>
</comment>
<dbReference type="InterPro" id="IPR029058">
    <property type="entry name" value="AB_hydrolase_fold"/>
</dbReference>
<accession>A0AAE3GBA8</accession>
<sequence length="194" mass="20716">MNLPYVLLVHGLDGSGPGHWQNWLAGELASRGGQVEIPRFTDPDRPELHTWLTELREHLAAAPAEGHRVVITHSLGALLWLHHCARQPDPALRVDRVLLVAPPASDVAEPRVRSFLPPPLDPAGLRRAAGGTRLVTGTGDPYCTDQAAAAYAAALGVEHDVIPGGAHLNIDAGYGPWPAVLSWARTGHTPLVGR</sequence>
<dbReference type="GO" id="GO:0016787">
    <property type="term" value="F:hydrolase activity"/>
    <property type="evidence" value="ECO:0007669"/>
    <property type="project" value="InterPro"/>
</dbReference>
<keyword evidence="2" id="KW-1185">Reference proteome</keyword>
<evidence type="ECO:0008006" key="3">
    <source>
        <dbReference type="Google" id="ProtNLM"/>
    </source>
</evidence>
<dbReference type="AlphaFoldDB" id="A0AAE3GBA8"/>
<name>A0AAE3GBA8_9PSEU</name>
<evidence type="ECO:0000313" key="1">
    <source>
        <dbReference type="EMBL" id="MCP2165091.1"/>
    </source>
</evidence>
<dbReference type="RefSeq" id="WP_253769575.1">
    <property type="nucleotide sequence ID" value="NZ_JAMTCK010000004.1"/>
</dbReference>
<organism evidence="1 2">
    <name type="scientific">Goodfellowiella coeruleoviolacea</name>
    <dbReference type="NCBI Taxonomy" id="334858"/>
    <lineage>
        <taxon>Bacteria</taxon>
        <taxon>Bacillati</taxon>
        <taxon>Actinomycetota</taxon>
        <taxon>Actinomycetes</taxon>
        <taxon>Pseudonocardiales</taxon>
        <taxon>Pseudonocardiaceae</taxon>
        <taxon>Goodfellowiella</taxon>
    </lineage>
</organism>